<keyword evidence="3 5" id="KW-0347">Helicase</keyword>
<sequence>MTRQAPLALAFPLRGSQLIEASAGTGKTFTISALYLRLVLGHGGELAGFGRELLPPQILVVTFTDAATKELRERIRTRLAEAARFFREETTAPDALIAELRDQFAAEQWPGCASRLDIAAQWMDEAAVSTIHSWCQRMLREHAFDSGSLFTQTLETDHSDLLGEVLRDYWRLFCYPMQGDALNWVRANWGGPAALLPRVRALFGSEREVDQEQTPAQLIEACLLERRAALVQLKAPWLQWAAQLREICLQGVASKAVDGRKMQARYFEPWFEKITAWAEDESIEQLDIGTGFSRLTPKAWPRPGRAMRRIIPHWRPWSGSRPRSMPCRAPTQRCCNTPRAGSVRVSKRKNAGGPRWASTTCCCASTPRCRPRVASGWRR</sequence>
<dbReference type="PROSITE" id="PS51198">
    <property type="entry name" value="UVRD_HELICASE_ATP_BIND"/>
    <property type="match status" value="1"/>
</dbReference>
<dbReference type="GO" id="GO:0043138">
    <property type="term" value="F:3'-5' DNA helicase activity"/>
    <property type="evidence" value="ECO:0007669"/>
    <property type="project" value="TreeGrafter"/>
</dbReference>
<organism evidence="7 8">
    <name type="scientific">Pseudomonas chlororaphis O6</name>
    <dbReference type="NCBI Taxonomy" id="1037915"/>
    <lineage>
        <taxon>Bacteria</taxon>
        <taxon>Pseudomonadati</taxon>
        <taxon>Pseudomonadota</taxon>
        <taxon>Gammaproteobacteria</taxon>
        <taxon>Pseudomonadales</taxon>
        <taxon>Pseudomonadaceae</taxon>
        <taxon>Pseudomonas</taxon>
    </lineage>
</organism>
<evidence type="ECO:0000259" key="6">
    <source>
        <dbReference type="PROSITE" id="PS51198"/>
    </source>
</evidence>
<dbReference type="InterPro" id="IPR000212">
    <property type="entry name" value="DNA_helicase_UvrD/REP"/>
</dbReference>
<keyword evidence="4 5" id="KW-0067">ATP-binding</keyword>
<feature type="binding site" evidence="5">
    <location>
        <begin position="21"/>
        <end position="28"/>
    </location>
    <ligand>
        <name>ATP</name>
        <dbReference type="ChEBI" id="CHEBI:30616"/>
    </ligand>
</feature>
<dbReference type="PANTHER" id="PTHR11070">
    <property type="entry name" value="UVRD / RECB / PCRA DNA HELICASE FAMILY MEMBER"/>
    <property type="match status" value="1"/>
</dbReference>
<gene>
    <name evidence="7" type="ORF">PchlO6_0733</name>
</gene>
<protein>
    <submittedName>
        <fullName evidence="7">Exodeoxyribonuclease V, beta subunit</fullName>
    </submittedName>
</protein>
<evidence type="ECO:0000313" key="8">
    <source>
        <dbReference type="Proteomes" id="UP000003790"/>
    </source>
</evidence>
<dbReference type="PANTHER" id="PTHR11070:SF23">
    <property type="entry name" value="RECBCD ENZYME SUBUNIT RECB"/>
    <property type="match status" value="1"/>
</dbReference>
<keyword evidence="1 5" id="KW-0547">Nucleotide-binding</keyword>
<dbReference type="Gene3D" id="3.40.50.300">
    <property type="entry name" value="P-loop containing nucleotide triphosphate hydrolases"/>
    <property type="match status" value="1"/>
</dbReference>
<dbReference type="GO" id="GO:0009338">
    <property type="term" value="C:exodeoxyribonuclease V complex"/>
    <property type="evidence" value="ECO:0007669"/>
    <property type="project" value="TreeGrafter"/>
</dbReference>
<evidence type="ECO:0000256" key="4">
    <source>
        <dbReference type="ARBA" id="ARBA00022840"/>
    </source>
</evidence>
<accession>A0AB33WZR8</accession>
<comment type="caution">
    <text evidence="7">The sequence shown here is derived from an EMBL/GenBank/DDBJ whole genome shotgun (WGS) entry which is preliminary data.</text>
</comment>
<evidence type="ECO:0000256" key="1">
    <source>
        <dbReference type="ARBA" id="ARBA00022741"/>
    </source>
</evidence>
<dbReference type="AlphaFoldDB" id="A0AB33WZR8"/>
<dbReference type="EMBL" id="AHOT01000004">
    <property type="protein sequence ID" value="EIM18516.1"/>
    <property type="molecule type" value="Genomic_DNA"/>
</dbReference>
<dbReference type="InterPro" id="IPR027417">
    <property type="entry name" value="P-loop_NTPase"/>
</dbReference>
<dbReference type="Pfam" id="PF00580">
    <property type="entry name" value="UvrD-helicase"/>
    <property type="match status" value="1"/>
</dbReference>
<dbReference type="InterPro" id="IPR014016">
    <property type="entry name" value="UvrD-like_ATP-bd"/>
</dbReference>
<dbReference type="GO" id="GO:0005524">
    <property type="term" value="F:ATP binding"/>
    <property type="evidence" value="ECO:0007669"/>
    <property type="project" value="UniProtKB-UniRule"/>
</dbReference>
<dbReference type="Proteomes" id="UP000003790">
    <property type="component" value="Chromosome"/>
</dbReference>
<dbReference type="GO" id="GO:0016787">
    <property type="term" value="F:hydrolase activity"/>
    <property type="evidence" value="ECO:0007669"/>
    <property type="project" value="UniProtKB-UniRule"/>
</dbReference>
<reference evidence="7 8" key="1">
    <citation type="journal article" date="2012" name="PLoS Genet.">
        <title>Comparative Genomics of Plant-Associated Pseudomonas spp.: Insights into Diversity and Inheritance of Traits Involved in Multitrophic Interactions.</title>
        <authorList>
            <person name="Loper J.E."/>
            <person name="Hassan K.A."/>
            <person name="Mavrodi D.V."/>
            <person name="Davis E.W.II."/>
            <person name="Lim C.K."/>
            <person name="Shaffer B.T."/>
            <person name="Elbourne L.D."/>
            <person name="Stockwell V.O."/>
            <person name="Hartney S.L."/>
            <person name="Breakwell K."/>
            <person name="Henkels M.D."/>
            <person name="Tetu S.G."/>
            <person name="Rangel L.I."/>
            <person name="Kidarsa T.A."/>
            <person name="Wilson N.L."/>
            <person name="van de Mortel J.E."/>
            <person name="Song C."/>
            <person name="Blumhagen R."/>
            <person name="Radune D."/>
            <person name="Hostetler J.B."/>
            <person name="Brinkac L.M."/>
            <person name="Durkin A.S."/>
            <person name="Kluepfel D.A."/>
            <person name="Wechter W.P."/>
            <person name="Anderson A.J."/>
            <person name="Kim Y.C."/>
            <person name="Pierson L.S.III."/>
            <person name="Pierson E.A."/>
            <person name="Lindow S.E."/>
            <person name="Kobayashi D.Y."/>
            <person name="Raaijmakers J.M."/>
            <person name="Weller D.M."/>
            <person name="Thomashow L.S."/>
            <person name="Allen A.E."/>
            <person name="Paulsen I.T."/>
        </authorList>
    </citation>
    <scope>NUCLEOTIDE SEQUENCE [LARGE SCALE GENOMIC DNA]</scope>
    <source>
        <strain evidence="7 8">O6</strain>
    </source>
</reference>
<evidence type="ECO:0000256" key="5">
    <source>
        <dbReference type="PROSITE-ProRule" id="PRU00560"/>
    </source>
</evidence>
<dbReference type="GO" id="GO:0003677">
    <property type="term" value="F:DNA binding"/>
    <property type="evidence" value="ECO:0007669"/>
    <property type="project" value="InterPro"/>
</dbReference>
<proteinExistence type="predicted"/>
<dbReference type="SUPFAM" id="SSF52540">
    <property type="entry name" value="P-loop containing nucleoside triphosphate hydrolases"/>
    <property type="match status" value="1"/>
</dbReference>
<dbReference type="GO" id="GO:0000725">
    <property type="term" value="P:recombinational repair"/>
    <property type="evidence" value="ECO:0007669"/>
    <property type="project" value="TreeGrafter"/>
</dbReference>
<evidence type="ECO:0000256" key="3">
    <source>
        <dbReference type="ARBA" id="ARBA00022806"/>
    </source>
</evidence>
<dbReference type="GO" id="GO:0005829">
    <property type="term" value="C:cytosol"/>
    <property type="evidence" value="ECO:0007669"/>
    <property type="project" value="TreeGrafter"/>
</dbReference>
<keyword evidence="2 5" id="KW-0378">Hydrolase</keyword>
<evidence type="ECO:0000313" key="7">
    <source>
        <dbReference type="EMBL" id="EIM18516.1"/>
    </source>
</evidence>
<dbReference type="Gene3D" id="1.10.3170.10">
    <property type="entry name" value="Recbcd, chain B, domain 2"/>
    <property type="match status" value="1"/>
</dbReference>
<name>A0AB33WZR8_9PSED</name>
<evidence type="ECO:0000256" key="2">
    <source>
        <dbReference type="ARBA" id="ARBA00022801"/>
    </source>
</evidence>
<feature type="domain" description="UvrD-like helicase ATP-binding" evidence="6">
    <location>
        <begin position="1"/>
        <end position="350"/>
    </location>
</feature>